<proteinExistence type="predicted"/>
<evidence type="ECO:0000256" key="1">
    <source>
        <dbReference type="SAM" id="MobiDB-lite"/>
    </source>
</evidence>
<accession>A0AAD7ZAC2</accession>
<name>A0AAD7ZAC2_DIPPU</name>
<feature type="region of interest" description="Disordered" evidence="1">
    <location>
        <begin position="158"/>
        <end position="184"/>
    </location>
</feature>
<comment type="caution">
    <text evidence="2">The sequence shown here is derived from an EMBL/GenBank/DDBJ whole genome shotgun (WGS) entry which is preliminary data.</text>
</comment>
<feature type="compositionally biased region" description="Polar residues" evidence="1">
    <location>
        <begin position="172"/>
        <end position="182"/>
    </location>
</feature>
<keyword evidence="3" id="KW-1185">Reference proteome</keyword>
<reference evidence="2" key="1">
    <citation type="journal article" date="2023" name="IScience">
        <title>Live-bearing cockroach genome reveals convergent evolutionary mechanisms linked to viviparity in insects and beyond.</title>
        <authorList>
            <person name="Fouks B."/>
            <person name="Harrison M.C."/>
            <person name="Mikhailova A.A."/>
            <person name="Marchal E."/>
            <person name="English S."/>
            <person name="Carruthers M."/>
            <person name="Jennings E.C."/>
            <person name="Chiamaka E.L."/>
            <person name="Frigard R.A."/>
            <person name="Pippel M."/>
            <person name="Attardo G.M."/>
            <person name="Benoit J.B."/>
            <person name="Bornberg-Bauer E."/>
            <person name="Tobe S.S."/>
        </authorList>
    </citation>
    <scope>NUCLEOTIDE SEQUENCE</scope>
    <source>
        <strain evidence="2">Stay&amp;Tobe</strain>
    </source>
</reference>
<reference evidence="2" key="2">
    <citation type="submission" date="2023-05" db="EMBL/GenBank/DDBJ databases">
        <authorList>
            <person name="Fouks B."/>
        </authorList>
    </citation>
    <scope>NUCLEOTIDE SEQUENCE</scope>
    <source>
        <strain evidence="2">Stay&amp;Tobe</strain>
        <tissue evidence="2">Testes</tissue>
    </source>
</reference>
<dbReference type="AlphaFoldDB" id="A0AAD7ZAC2"/>
<evidence type="ECO:0000313" key="3">
    <source>
        <dbReference type="Proteomes" id="UP001233999"/>
    </source>
</evidence>
<dbReference type="EMBL" id="JASPKZ010009390">
    <property type="protein sequence ID" value="KAJ9576846.1"/>
    <property type="molecule type" value="Genomic_DNA"/>
</dbReference>
<dbReference type="Proteomes" id="UP001233999">
    <property type="component" value="Unassembled WGS sequence"/>
</dbReference>
<feature type="compositionally biased region" description="Basic and acidic residues" evidence="1">
    <location>
        <begin position="162"/>
        <end position="171"/>
    </location>
</feature>
<organism evidence="2 3">
    <name type="scientific">Diploptera punctata</name>
    <name type="common">Pacific beetle cockroach</name>
    <dbReference type="NCBI Taxonomy" id="6984"/>
    <lineage>
        <taxon>Eukaryota</taxon>
        <taxon>Metazoa</taxon>
        <taxon>Ecdysozoa</taxon>
        <taxon>Arthropoda</taxon>
        <taxon>Hexapoda</taxon>
        <taxon>Insecta</taxon>
        <taxon>Pterygota</taxon>
        <taxon>Neoptera</taxon>
        <taxon>Polyneoptera</taxon>
        <taxon>Dictyoptera</taxon>
        <taxon>Blattodea</taxon>
        <taxon>Blaberoidea</taxon>
        <taxon>Blaberidae</taxon>
        <taxon>Diplopterinae</taxon>
        <taxon>Diploptera</taxon>
    </lineage>
</organism>
<protein>
    <submittedName>
        <fullName evidence="2">Uncharacterized protein</fullName>
    </submittedName>
</protein>
<gene>
    <name evidence="2" type="ORF">L9F63_006620</name>
</gene>
<evidence type="ECO:0000313" key="2">
    <source>
        <dbReference type="EMBL" id="KAJ9576846.1"/>
    </source>
</evidence>
<sequence length="709" mass="81370">MGASAENVIRVNIDMANFHVSNQDTSDNDFFTAYGTGYPCCLQQSHTQTHGKKECYLHTKIDCDITKTNSLNRNEINENSSNGVYMPHNNNPIGRTPIEEYTTFQDKCTCNINCPLHSPCDRSFPTFGSHLVCCHMPCLYPFVFNCCEHTCKNNQNFSVSPERNDKNENKQFQDSNDNATNEKQNKAHTSIPHCQHLTECKFPCPLMCCQNQMCYIPLMPVWMPQNCFFNHSIFHSPRFRPKNQTNVKKTPNKNHSEYKNLCTYDSEESLTEISLHADIDSDIENLSGNENNCSPQKKSCSLPHITATRAFKNCDINGNKQFESKQKYSLNINKNAVNCNELHKSKQDIKCKSRIPRLIKAESKKNEENNFTINIAVSNFEETNDSEQCHDYNEPNLDNTLITFMSKEIVHDRQHEFPVKELNNGVWKSPENDVKLTVCQSEMDHENLSVNMLNIKNRNISESQITEKPQIMNYVKYTMSEDNALDTLDQASEYMLKFDSTCNSRLMNLDDNGSENKDININERKLLHAGTLSPEIDLNLLARQLLINNVSSEEETSKFTDDETSKFTEDKHDQEKEVYYKCRRSLNDIHNANRTNKLVEIKCKILKNKSNNITEVTGICSEKSDINTNGSFNDMKKCSLLLKNSKVITDNLEISCTCCEEEKTQKHINLIRSASITQNEFNESKQSLFPLCLSLNDFSLLDHNPLFPS</sequence>